<keyword evidence="2" id="KW-1185">Reference proteome</keyword>
<evidence type="ECO:0000313" key="2">
    <source>
        <dbReference type="Proteomes" id="UP001651158"/>
    </source>
</evidence>
<comment type="caution">
    <text evidence="1">The sequence shown here is derived from an EMBL/GenBank/DDBJ whole genome shotgun (WGS) entry which is preliminary data.</text>
</comment>
<gene>
    <name evidence="1" type="ORF">TcWFU_005877</name>
</gene>
<accession>A0ABR4QGV0</accession>
<organism evidence="1 2">
    <name type="scientific">Taenia crassiceps</name>
    <dbReference type="NCBI Taxonomy" id="6207"/>
    <lineage>
        <taxon>Eukaryota</taxon>
        <taxon>Metazoa</taxon>
        <taxon>Spiralia</taxon>
        <taxon>Lophotrochozoa</taxon>
        <taxon>Platyhelminthes</taxon>
        <taxon>Cestoda</taxon>
        <taxon>Eucestoda</taxon>
        <taxon>Cyclophyllidea</taxon>
        <taxon>Taeniidae</taxon>
        <taxon>Taenia</taxon>
    </lineage>
</organism>
<dbReference type="Proteomes" id="UP001651158">
    <property type="component" value="Unassembled WGS sequence"/>
</dbReference>
<protein>
    <submittedName>
        <fullName evidence="1">Uncharacterized protein</fullName>
    </submittedName>
</protein>
<name>A0ABR4QGV0_9CEST</name>
<sequence>MPWPFEWSFTGPESQMADKFAPNMFTASRHVQRLADNFLDDVDDFQRASRAADRRAMSHFDEAPGPTYLMRPRRSISISRIATRPSDYYYTEGPRVRATSAEPRYTTYTAGMRPVTVVGSRYHHYTPYYYHRYYPRYYTYDTYYPSTTKYYSDYPFYTSAYKYWPYTLGAHYSHYLPSTTYYTRSNSSVYDYTLPTSGLRASVPSWDIGYRPLSLSRWYSHSDLVDPQVVYPSSISPTAVHIYDYPRRPVHRMRFGSVPPISPAAAAQYRRAGGVSRVPPPPISRYVTHYYSDLTGPTPVNTKYVYHSPVALPPRLGYRSRFYRIPNGPNSSLDRTITAEVMAERRRIDRKMDDLLSYKLPDASIYDSLKSSLRKVHDKMDVHRSLLDRYSAIDMKDGPSSVEERVASKCRELGERMAR</sequence>
<reference evidence="1 2" key="1">
    <citation type="journal article" date="2022" name="Front. Cell. Infect. Microbiol.">
        <title>The Genomes of Two Strains of Taenia crassiceps the Animal Model for the Study of Human Cysticercosis.</title>
        <authorList>
            <person name="Bobes R.J."/>
            <person name="Estrada K."/>
            <person name="Rios-Valencia D.G."/>
            <person name="Calderon-Gallegos A."/>
            <person name="de la Torre P."/>
            <person name="Carrero J.C."/>
            <person name="Sanchez-Flores A."/>
            <person name="Laclette J.P."/>
        </authorList>
    </citation>
    <scope>NUCLEOTIDE SEQUENCE [LARGE SCALE GENOMIC DNA]</scope>
    <source>
        <strain evidence="1">WFUcys</strain>
    </source>
</reference>
<evidence type="ECO:0000313" key="1">
    <source>
        <dbReference type="EMBL" id="KAL5109008.1"/>
    </source>
</evidence>
<proteinExistence type="predicted"/>
<dbReference type="EMBL" id="JAKROA010000003">
    <property type="protein sequence ID" value="KAL5109008.1"/>
    <property type="molecule type" value="Genomic_DNA"/>
</dbReference>